<organism evidence="1 2">
    <name type="scientific">Segatella baroniae F0067</name>
    <dbReference type="NCBI Taxonomy" id="1115809"/>
    <lineage>
        <taxon>Bacteria</taxon>
        <taxon>Pseudomonadati</taxon>
        <taxon>Bacteroidota</taxon>
        <taxon>Bacteroidia</taxon>
        <taxon>Bacteroidales</taxon>
        <taxon>Prevotellaceae</taxon>
        <taxon>Segatella</taxon>
    </lineage>
</organism>
<reference evidence="1 2" key="1">
    <citation type="submission" date="2013-08" db="EMBL/GenBank/DDBJ databases">
        <authorList>
            <person name="Durkin A.S."/>
            <person name="Haft D.R."/>
            <person name="McCorrison J."/>
            <person name="Torralba M."/>
            <person name="Gillis M."/>
            <person name="Haft D.H."/>
            <person name="Methe B."/>
            <person name="Sutton G."/>
            <person name="Nelson K.E."/>
        </authorList>
    </citation>
    <scope>NUCLEOTIDE SEQUENCE [LARGE SCALE GENOMIC DNA]</scope>
    <source>
        <strain evidence="1 2">F0067</strain>
    </source>
</reference>
<accession>U2QN38</accession>
<sequence length="704" mass="79977">MRITHLSAGQDYNLKPDTKIQVERTNPFFNDYGEQTTPLELPASERNRRLLGFPDSFGRRLKAGPVDVAIQDGEYYAQCRQIILSAQYKGSVATSFYINDGSFYSRIQNVRLKDIFKDEFVQGVTTVQEGIAFCRGLRANADERFGIFPLLVENDSGRDAGFNFKIINAFGKQTVIPERKVWVWKDNQYKEETCPAIPVFHPDMSGVGCDFYNAVQRTEYVNQVPITLKPGYYISPFIRANYLLKRIFAHFGYDLQPNFFTRTAPFDKMVVPNTVIDVLVNGRIRMADLVPDVSCADFLAVFRKKFCCEFTSDEGRHTADVIFLGDMVEAAPLQDLTRCVTEEPTVTYKDGKDYRRIVLASEDKVDSEISDSYEDLKSMKAANPAAFFNPVDGAFYKTGFSGDYSVDTRIGEASQDYNTGEQLEAKEVKIPDLIPEFRKLKHVATVDDTPATAEFDSYLFAGRYVALNSKMMVAGADKQSDTESAARLRPMLAFCHLSGGKPEGTISSYDLHSPSAPRIFDYALYYHGRDGVFERFYRDYDQLLRNSLHQTKVKLLLSQSQKQNIPAHAKVVIRGVPFFFNKLKFTLGGKNAPVESELLTVALNEPVDTCPATATFFPMMDTGYRWVGRSRQTEVSESDYDNSGEDKNRTFNVIYPPVPSAQYVGRKFNLQTSFTSHKVRHHTVFRHSKWAYTRTDVWLECEKK</sequence>
<dbReference type="AlphaFoldDB" id="U2QN38"/>
<evidence type="ECO:0000313" key="2">
    <source>
        <dbReference type="Proteomes" id="UP000016648"/>
    </source>
</evidence>
<name>U2QN38_9BACT</name>
<gene>
    <name evidence="1" type="ORF">HMPREF9135_0428</name>
</gene>
<proteinExistence type="predicted"/>
<keyword evidence="2" id="KW-1185">Reference proteome</keyword>
<protein>
    <submittedName>
        <fullName evidence="1">Uncharacterized protein</fullName>
    </submittedName>
</protein>
<dbReference type="EMBL" id="AWEY01000007">
    <property type="protein sequence ID" value="ERK40202.1"/>
    <property type="molecule type" value="Genomic_DNA"/>
</dbReference>
<evidence type="ECO:0000313" key="1">
    <source>
        <dbReference type="EMBL" id="ERK40202.1"/>
    </source>
</evidence>
<dbReference type="Proteomes" id="UP000016648">
    <property type="component" value="Unassembled WGS sequence"/>
</dbReference>
<comment type="caution">
    <text evidence="1">The sequence shown here is derived from an EMBL/GenBank/DDBJ whole genome shotgun (WGS) entry which is preliminary data.</text>
</comment>
<dbReference type="RefSeq" id="WP_021588700.1">
    <property type="nucleotide sequence ID" value="NZ_AWEY01000007.1"/>
</dbReference>
<dbReference type="PATRIC" id="fig|1115809.3.peg.248"/>